<dbReference type="SUPFAM" id="SSF56219">
    <property type="entry name" value="DNase I-like"/>
    <property type="match status" value="1"/>
</dbReference>
<protein>
    <recommendedName>
        <fullName evidence="3">Endonuclease/exonuclease/phosphatase domain-containing protein</fullName>
    </recommendedName>
</protein>
<dbReference type="CDD" id="cd09076">
    <property type="entry name" value="L1-EN"/>
    <property type="match status" value="1"/>
</dbReference>
<accession>A0AAD7S7P9</accession>
<proteinExistence type="predicted"/>
<dbReference type="EMBL" id="JAINUG010000098">
    <property type="protein sequence ID" value="KAJ8397433.1"/>
    <property type="molecule type" value="Genomic_DNA"/>
</dbReference>
<dbReference type="Proteomes" id="UP001221898">
    <property type="component" value="Unassembled WGS sequence"/>
</dbReference>
<comment type="caution">
    <text evidence="1">The sequence shown here is derived from an EMBL/GenBank/DDBJ whole genome shotgun (WGS) entry which is preliminary data.</text>
</comment>
<gene>
    <name evidence="1" type="ORF">AAFF_G00439820</name>
</gene>
<evidence type="ECO:0000313" key="1">
    <source>
        <dbReference type="EMBL" id="KAJ8397433.1"/>
    </source>
</evidence>
<keyword evidence="2" id="KW-1185">Reference proteome</keyword>
<organism evidence="1 2">
    <name type="scientific">Aldrovandia affinis</name>
    <dbReference type="NCBI Taxonomy" id="143900"/>
    <lineage>
        <taxon>Eukaryota</taxon>
        <taxon>Metazoa</taxon>
        <taxon>Chordata</taxon>
        <taxon>Craniata</taxon>
        <taxon>Vertebrata</taxon>
        <taxon>Euteleostomi</taxon>
        <taxon>Actinopterygii</taxon>
        <taxon>Neopterygii</taxon>
        <taxon>Teleostei</taxon>
        <taxon>Notacanthiformes</taxon>
        <taxon>Halosauridae</taxon>
        <taxon>Aldrovandia</taxon>
    </lineage>
</organism>
<dbReference type="Gene3D" id="3.60.10.10">
    <property type="entry name" value="Endonuclease/exonuclease/phosphatase"/>
    <property type="match status" value="1"/>
</dbReference>
<evidence type="ECO:0008006" key="3">
    <source>
        <dbReference type="Google" id="ProtNLM"/>
    </source>
</evidence>
<evidence type="ECO:0000313" key="2">
    <source>
        <dbReference type="Proteomes" id="UP001221898"/>
    </source>
</evidence>
<dbReference type="AlphaFoldDB" id="A0AAD7S7P9"/>
<dbReference type="InterPro" id="IPR036691">
    <property type="entry name" value="Endo/exonu/phosph_ase_sf"/>
</dbReference>
<dbReference type="PANTHER" id="PTHR47510:SF3">
    <property type="entry name" value="ENDO_EXONUCLEASE_PHOSPHATASE DOMAIN-CONTAINING PROTEIN"/>
    <property type="match status" value="1"/>
</dbReference>
<reference evidence="1" key="1">
    <citation type="journal article" date="2023" name="Science">
        <title>Genome structures resolve the early diversification of teleost fishes.</title>
        <authorList>
            <person name="Parey E."/>
            <person name="Louis A."/>
            <person name="Montfort J."/>
            <person name="Bouchez O."/>
            <person name="Roques C."/>
            <person name="Iampietro C."/>
            <person name="Lluch J."/>
            <person name="Castinel A."/>
            <person name="Donnadieu C."/>
            <person name="Desvignes T."/>
            <person name="Floi Bucao C."/>
            <person name="Jouanno E."/>
            <person name="Wen M."/>
            <person name="Mejri S."/>
            <person name="Dirks R."/>
            <person name="Jansen H."/>
            <person name="Henkel C."/>
            <person name="Chen W.J."/>
            <person name="Zahm M."/>
            <person name="Cabau C."/>
            <person name="Klopp C."/>
            <person name="Thompson A.W."/>
            <person name="Robinson-Rechavi M."/>
            <person name="Braasch I."/>
            <person name="Lecointre G."/>
            <person name="Bobe J."/>
            <person name="Postlethwait J.H."/>
            <person name="Berthelot C."/>
            <person name="Roest Crollius H."/>
            <person name="Guiguen Y."/>
        </authorList>
    </citation>
    <scope>NUCLEOTIDE SEQUENCE</scope>
    <source>
        <strain evidence="1">NC1722</strain>
    </source>
</reference>
<dbReference type="PANTHER" id="PTHR47510">
    <property type="entry name" value="REVERSE TRANSCRIPTASE DOMAIN-CONTAINING PROTEIN"/>
    <property type="match status" value="1"/>
</dbReference>
<name>A0AAD7S7P9_9TELE</name>
<sequence length="442" mass="50090">MVVYSPTNVAPVEEVEKFYEDLRTTVRDVPAHNFLAILGDFSARLGPDDTPFTYHDSTNRNGEHLAALLTEHELLAANTLFRKRMGKRWTFQDRATGMTRQLDYILVRRKWRTSILNAESYSTFDSVGSDHRVVSTRVRLSLSVPKPSPRIHYDWEAFSQSPDLQARYTVEVRNRFQLLATEEGPSTAYERFVAANMEATRECVPTMERIRVSPRSRHPEVVQARAKVEEARRSFDRERTTERRGVLNEVKQLLFSTYDKIEGEELMEKVRRVEAAQGEQQYGESWRVINEMSGRKRSKEGQVAGCSPEERVTSWFTHFRDLLGTHPTVDGAEKVITAVLTNLEIDDGPFTLSKFATVKSTLKQGKSAGLDGIPPEVLKNCDLDDIILEICNLALMENNKPDIWSLSNIIPVPKSGDLSKPDNYRGISLTCNVSGPHEGGTI</sequence>